<dbReference type="InterPro" id="IPR006512">
    <property type="entry name" value="YidE_YbjL"/>
</dbReference>
<dbReference type="InterPro" id="IPR006037">
    <property type="entry name" value="RCK_C"/>
</dbReference>
<dbReference type="PANTHER" id="PTHR30445:SF3">
    <property type="entry name" value="TRANSPORT PROTEIN YIDE-RELATED"/>
    <property type="match status" value="1"/>
</dbReference>
<evidence type="ECO:0000256" key="3">
    <source>
        <dbReference type="ARBA" id="ARBA00022448"/>
    </source>
</evidence>
<proteinExistence type="inferred from homology"/>
<dbReference type="Pfam" id="PF02080">
    <property type="entry name" value="TrkA_C"/>
    <property type="match status" value="2"/>
</dbReference>
<dbReference type="EMBL" id="LRRQ01000175">
    <property type="protein sequence ID" value="OAM87337.1"/>
    <property type="molecule type" value="Genomic_DNA"/>
</dbReference>
<dbReference type="Proteomes" id="UP000078486">
    <property type="component" value="Unassembled WGS sequence"/>
</dbReference>
<comment type="similarity">
    <text evidence="2">Belongs to the AAE transporter (TC 2.A.81) family.</text>
</comment>
<accession>A0A178IDV5</accession>
<protein>
    <recommendedName>
        <fullName evidence="9">RCK C-terminal domain-containing protein</fullName>
    </recommendedName>
</protein>
<dbReference type="RefSeq" id="WP_068772843.1">
    <property type="nucleotide sequence ID" value="NZ_CP109796.1"/>
</dbReference>
<dbReference type="InterPro" id="IPR050144">
    <property type="entry name" value="AAE_transporter"/>
</dbReference>
<organism evidence="10 11">
    <name type="scientific">Termitidicoccus mucosus</name>
    <dbReference type="NCBI Taxonomy" id="1184151"/>
    <lineage>
        <taxon>Bacteria</taxon>
        <taxon>Pseudomonadati</taxon>
        <taxon>Verrucomicrobiota</taxon>
        <taxon>Opitutia</taxon>
        <taxon>Opitutales</taxon>
        <taxon>Opitutaceae</taxon>
        <taxon>Termitidicoccus</taxon>
    </lineage>
</organism>
<evidence type="ECO:0000256" key="8">
    <source>
        <dbReference type="SAM" id="Phobius"/>
    </source>
</evidence>
<dbReference type="AlphaFoldDB" id="A0A178IDV5"/>
<keyword evidence="4" id="KW-1003">Cell membrane</keyword>
<evidence type="ECO:0000313" key="10">
    <source>
        <dbReference type="EMBL" id="OAM87337.1"/>
    </source>
</evidence>
<keyword evidence="7 8" id="KW-0472">Membrane</keyword>
<feature type="transmembrane region" description="Helical" evidence="8">
    <location>
        <begin position="163"/>
        <end position="183"/>
    </location>
</feature>
<reference evidence="10 11" key="1">
    <citation type="submission" date="2016-01" db="EMBL/GenBank/DDBJ databases">
        <title>High potential of lignocellulose degradation of a new Verrucomicrobia species.</title>
        <authorList>
            <person name="Wang Y."/>
            <person name="Shi Y."/>
            <person name="Qiu Z."/>
            <person name="Liu S."/>
            <person name="Yang H."/>
        </authorList>
    </citation>
    <scope>NUCLEOTIDE SEQUENCE [LARGE SCALE GENOMIC DNA]</scope>
    <source>
        <strain evidence="10 11">TSB47</strain>
    </source>
</reference>
<feature type="domain" description="RCK C-terminal" evidence="9">
    <location>
        <begin position="282"/>
        <end position="366"/>
    </location>
</feature>
<evidence type="ECO:0000256" key="5">
    <source>
        <dbReference type="ARBA" id="ARBA00022692"/>
    </source>
</evidence>
<feature type="transmembrane region" description="Helical" evidence="8">
    <location>
        <begin position="38"/>
        <end position="57"/>
    </location>
</feature>
<keyword evidence="5 8" id="KW-0812">Transmembrane</keyword>
<feature type="transmembrane region" description="Helical" evidence="8">
    <location>
        <begin position="442"/>
        <end position="463"/>
    </location>
</feature>
<keyword evidence="3" id="KW-0813">Transport</keyword>
<evidence type="ECO:0000256" key="1">
    <source>
        <dbReference type="ARBA" id="ARBA00004651"/>
    </source>
</evidence>
<gene>
    <name evidence="10" type="ORF">AW736_24085</name>
</gene>
<evidence type="ECO:0000256" key="4">
    <source>
        <dbReference type="ARBA" id="ARBA00022475"/>
    </source>
</evidence>
<comment type="caution">
    <text evidence="10">The sequence shown here is derived from an EMBL/GenBank/DDBJ whole genome shotgun (WGS) entry which is preliminary data.</text>
</comment>
<feature type="domain" description="RCK C-terminal" evidence="9">
    <location>
        <begin position="198"/>
        <end position="281"/>
    </location>
</feature>
<evidence type="ECO:0000259" key="9">
    <source>
        <dbReference type="PROSITE" id="PS51202"/>
    </source>
</evidence>
<dbReference type="STRING" id="1184151.AW736_24085"/>
<dbReference type="Gene3D" id="3.30.70.1450">
    <property type="entry name" value="Regulator of K+ conductance, C-terminal domain"/>
    <property type="match status" value="2"/>
</dbReference>
<feature type="transmembrane region" description="Helical" evidence="8">
    <location>
        <begin position="529"/>
        <end position="553"/>
    </location>
</feature>
<dbReference type="GO" id="GO:0006813">
    <property type="term" value="P:potassium ion transport"/>
    <property type="evidence" value="ECO:0007669"/>
    <property type="project" value="InterPro"/>
</dbReference>
<dbReference type="OrthoDB" id="9155749at2"/>
<feature type="transmembrane region" description="Helical" evidence="8">
    <location>
        <begin position="12"/>
        <end position="31"/>
    </location>
</feature>
<dbReference type="NCBIfam" id="NF003007">
    <property type="entry name" value="PRK03818.1"/>
    <property type="match status" value="1"/>
</dbReference>
<name>A0A178IDV5_9BACT</name>
<dbReference type="NCBIfam" id="TIGR01625">
    <property type="entry name" value="YidE_YbjL_dupl"/>
    <property type="match status" value="2"/>
</dbReference>
<comment type="subcellular location">
    <subcellularLocation>
        <location evidence="1">Cell membrane</location>
        <topology evidence="1">Multi-pass membrane protein</topology>
    </subcellularLocation>
</comment>
<evidence type="ECO:0000256" key="2">
    <source>
        <dbReference type="ARBA" id="ARBA00009854"/>
    </source>
</evidence>
<feature type="transmembrane region" description="Helical" evidence="8">
    <location>
        <begin position="469"/>
        <end position="490"/>
    </location>
</feature>
<feature type="transmembrane region" description="Helical" evidence="8">
    <location>
        <begin position="100"/>
        <end position="121"/>
    </location>
</feature>
<feature type="transmembrane region" description="Helical" evidence="8">
    <location>
        <begin position="408"/>
        <end position="430"/>
    </location>
</feature>
<dbReference type="Pfam" id="PF06826">
    <property type="entry name" value="Asp-Al_Ex"/>
    <property type="match status" value="2"/>
</dbReference>
<feature type="transmembrane region" description="Helical" evidence="8">
    <location>
        <begin position="69"/>
        <end position="88"/>
    </location>
</feature>
<dbReference type="GO" id="GO:0005886">
    <property type="term" value="C:plasma membrane"/>
    <property type="evidence" value="ECO:0007669"/>
    <property type="project" value="UniProtKB-SubCell"/>
</dbReference>
<evidence type="ECO:0000313" key="11">
    <source>
        <dbReference type="Proteomes" id="UP000078486"/>
    </source>
</evidence>
<dbReference type="InterPro" id="IPR036721">
    <property type="entry name" value="RCK_C_sf"/>
</dbReference>
<evidence type="ECO:0000256" key="6">
    <source>
        <dbReference type="ARBA" id="ARBA00022989"/>
    </source>
</evidence>
<feature type="transmembrane region" description="Helical" evidence="8">
    <location>
        <begin position="376"/>
        <end position="396"/>
    </location>
</feature>
<keyword evidence="11" id="KW-1185">Reference proteome</keyword>
<sequence length="554" mass="58171">MNAWLRFWEHSTAGHQLIAFALVAAGGLALSRLRIGKVSVGIAGVLFAGLVFARSGVRVEHHVLEFIREFGLILFVFSIGLQLGPGFFSSLRRTGLKLNLLAAGNVLLGVAVCVVILHLSGMPLPVAAGLLSGATTNTPSLAAAQQALVEIGAGDEAVQTQGVAYALAYPFGVCGVIIAMFAARRFVARRLPASGAAEAASPMAREEPKVGRANLEVRNPGLAGSTIAGSFAKVRGLNVSRLRRGDTLCVPTPAHVLAAGDQLLVVGLPDALAQARMLAGGEAAQDLRELDGPVINRRVIVTHREVIGKNFTTLQLQARFGVAATRLSRHGMEFAPEPGLRVQFGDILTLVGTSDAIAETARLLGDSPKELDHTRVGPFFLGILLGVLLGMVPVALPGLPAPVRLGLAGGPLVVAILLGRLGSIGPMVWYVPPNASLALREIGIVLFLACVGLKSGDMFFQYLFSVQGLGWMALGTAITLVPVMFTAWMARRFARLPLPETCGLLAGSMTDPPALAFAQQTHEGTGTSVAYATVYPLVMLLRVLTAQMLVFFAA</sequence>
<evidence type="ECO:0000256" key="7">
    <source>
        <dbReference type="ARBA" id="ARBA00023136"/>
    </source>
</evidence>
<dbReference type="SUPFAM" id="SSF116726">
    <property type="entry name" value="TrkA C-terminal domain-like"/>
    <property type="match status" value="2"/>
</dbReference>
<dbReference type="GO" id="GO:0008324">
    <property type="term" value="F:monoatomic cation transmembrane transporter activity"/>
    <property type="evidence" value="ECO:0007669"/>
    <property type="project" value="InterPro"/>
</dbReference>
<dbReference type="PROSITE" id="PS51202">
    <property type="entry name" value="RCK_C"/>
    <property type="match status" value="2"/>
</dbReference>
<dbReference type="PANTHER" id="PTHR30445">
    <property type="entry name" value="K(+)_H(+) ANTIPORTER SUBUNIT KHTT"/>
    <property type="match status" value="1"/>
</dbReference>
<keyword evidence="6 8" id="KW-1133">Transmembrane helix</keyword>